<gene>
    <name evidence="1" type="ORF">LuPra_05747</name>
</gene>
<protein>
    <submittedName>
        <fullName evidence="1">Uncharacterized protein</fullName>
    </submittedName>
</protein>
<dbReference type="Proteomes" id="UP000076079">
    <property type="component" value="Chromosome"/>
</dbReference>
<evidence type="ECO:0000313" key="1">
    <source>
        <dbReference type="EMBL" id="AMY12471.1"/>
    </source>
</evidence>
<reference evidence="2" key="2">
    <citation type="submission" date="2016-04" db="EMBL/GenBank/DDBJ databases">
        <title>First Complete Genome Sequence of a Subdivision 6 Acidobacterium.</title>
        <authorList>
            <person name="Huang S."/>
            <person name="Vieira S."/>
            <person name="Bunk B."/>
            <person name="Riedel T."/>
            <person name="Sproeer C."/>
            <person name="Overmann J."/>
        </authorList>
    </citation>
    <scope>NUCLEOTIDE SEQUENCE [LARGE SCALE GENOMIC DNA]</scope>
    <source>
        <strain evidence="2">DSM 100886 HEG_-6_39</strain>
    </source>
</reference>
<name>A0A143PVQ9_LUTPR</name>
<keyword evidence="2" id="KW-1185">Reference proteome</keyword>
<accession>A0A143PVQ9</accession>
<reference evidence="1 2" key="1">
    <citation type="journal article" date="2016" name="Genome Announc.">
        <title>First Complete Genome Sequence of a Subdivision 6 Acidobacterium Strain.</title>
        <authorList>
            <person name="Huang S."/>
            <person name="Vieira S."/>
            <person name="Bunk B."/>
            <person name="Riedel T."/>
            <person name="Sproer C."/>
            <person name="Overmann J."/>
        </authorList>
    </citation>
    <scope>NUCLEOTIDE SEQUENCE [LARGE SCALE GENOMIC DNA]</scope>
    <source>
        <strain evidence="2">DSM 100886 HEG_-6_39</strain>
    </source>
</reference>
<organism evidence="1 2">
    <name type="scientific">Luteitalea pratensis</name>
    <dbReference type="NCBI Taxonomy" id="1855912"/>
    <lineage>
        <taxon>Bacteria</taxon>
        <taxon>Pseudomonadati</taxon>
        <taxon>Acidobacteriota</taxon>
        <taxon>Vicinamibacteria</taxon>
        <taxon>Vicinamibacterales</taxon>
        <taxon>Vicinamibacteraceae</taxon>
        <taxon>Luteitalea</taxon>
    </lineage>
</organism>
<dbReference type="KEGG" id="abac:LuPra_05747"/>
<sequence>MALALSGQDTAMDDTVEPQNARDVLPITCCRRLLGDEAIDLTDAEIEEIRRHAHVLAHTLLEVFLH</sequence>
<dbReference type="EMBL" id="CP015136">
    <property type="protein sequence ID" value="AMY12471.1"/>
    <property type="molecule type" value="Genomic_DNA"/>
</dbReference>
<evidence type="ECO:0000313" key="2">
    <source>
        <dbReference type="Proteomes" id="UP000076079"/>
    </source>
</evidence>
<proteinExistence type="predicted"/>
<dbReference type="AlphaFoldDB" id="A0A143PVQ9"/>